<sequence>MRDQRSGSQILYGLLPEQTADLKGGIWKTVEWKNPITIDVEDSLVRRRLIDEMQGWVNGGLDPSAVNALLAGDHIEVVSVNRNQGVKVERFPEIWVCRLCRRVETGKPKKCRGGHDRWEQLHFVGYHECGRLETPFVPRCREHNDVRMRHQSSMDASRIIFDCPVCEKVIQRGLGNRTCPCGRAYSEHKNAKLLTFNVHRAAVVYSPQTFMLINPPSREKMRRITESGGPRRALTWALGGFVGSPEMLRPTESSIVDDLEAKGIPRELAEKMAALASSEGHLAPEEDIGELAQASGPMIEAAQREAVDIALATSDSHTRISDLITPETPEKTRLLFSGDYPVAVQRAGLAAVDLVDRFPVLKAVYGFTRGGMVPGSARLSRFHGKGGGYRVYADLQQAEALMFRLDPTEVYEWLRYRGHALPTVHNERETRATIAARAGIPSRFDEPTDKASIGQDLLTLTHSYAHRVVRQLAVFAGVDREGLGEYLVPRHCTFFVFAATRGDFVLGGLQAVFENDLHSFLSAVVTAESRCPLDPACSRNNGACHACMHLGEPVCDHFNRYLDRKVLFGPDGFLAAQRLRSAS</sequence>
<organism evidence="1 2">
    <name type="scientific">Microbispora corallina</name>
    <dbReference type="NCBI Taxonomy" id="83302"/>
    <lineage>
        <taxon>Bacteria</taxon>
        <taxon>Bacillati</taxon>
        <taxon>Actinomycetota</taxon>
        <taxon>Actinomycetes</taxon>
        <taxon>Streptosporangiales</taxon>
        <taxon>Streptosporangiaceae</taxon>
        <taxon>Microbispora</taxon>
    </lineage>
</organism>
<name>A0ABQ4G8X2_9ACTN</name>
<keyword evidence="2" id="KW-1185">Reference proteome</keyword>
<comment type="caution">
    <text evidence="1">The sequence shown here is derived from an EMBL/GenBank/DDBJ whole genome shotgun (WGS) entry which is preliminary data.</text>
</comment>
<reference evidence="1 2" key="1">
    <citation type="submission" date="2021-01" db="EMBL/GenBank/DDBJ databases">
        <title>Whole genome shotgun sequence of Microbispora corallina NBRC 16416.</title>
        <authorList>
            <person name="Komaki H."/>
            <person name="Tamura T."/>
        </authorList>
    </citation>
    <scope>NUCLEOTIDE SEQUENCE [LARGE SCALE GENOMIC DNA]</scope>
    <source>
        <strain evidence="1 2">NBRC 16416</strain>
    </source>
</reference>
<accession>A0ABQ4G8X2</accession>
<protein>
    <submittedName>
        <fullName evidence="1">Uncharacterized protein</fullName>
    </submittedName>
</protein>
<gene>
    <name evidence="1" type="ORF">Mco01_64920</name>
</gene>
<evidence type="ECO:0000313" key="1">
    <source>
        <dbReference type="EMBL" id="GIH43492.1"/>
    </source>
</evidence>
<proteinExistence type="predicted"/>
<dbReference type="RefSeq" id="WP_204060599.1">
    <property type="nucleotide sequence ID" value="NZ_BAAAGP010000023.1"/>
</dbReference>
<dbReference type="EMBL" id="BOOC01000040">
    <property type="protein sequence ID" value="GIH43492.1"/>
    <property type="molecule type" value="Genomic_DNA"/>
</dbReference>
<dbReference type="Proteomes" id="UP000603904">
    <property type="component" value="Unassembled WGS sequence"/>
</dbReference>
<evidence type="ECO:0000313" key="2">
    <source>
        <dbReference type="Proteomes" id="UP000603904"/>
    </source>
</evidence>